<dbReference type="Gene3D" id="2.60.120.200">
    <property type="match status" value="4"/>
</dbReference>
<name>A0A819VAI7_9BILA</name>
<feature type="domain" description="MAM" evidence="1">
    <location>
        <begin position="59"/>
        <end position="221"/>
    </location>
</feature>
<reference evidence="2" key="1">
    <citation type="submission" date="2021-02" db="EMBL/GenBank/DDBJ databases">
        <authorList>
            <person name="Nowell W R."/>
        </authorList>
    </citation>
    <scope>NUCLEOTIDE SEQUENCE</scope>
</reference>
<accession>A0A819VAI7</accession>
<feature type="domain" description="MAM" evidence="1">
    <location>
        <begin position="545"/>
        <end position="569"/>
    </location>
</feature>
<evidence type="ECO:0000259" key="1">
    <source>
        <dbReference type="PROSITE" id="PS50060"/>
    </source>
</evidence>
<comment type="caution">
    <text evidence="2">The sequence shown here is derived from an EMBL/GenBank/DDBJ whole genome shotgun (WGS) entry which is preliminary data.</text>
</comment>
<gene>
    <name evidence="2" type="ORF">JBS370_LOCUS31961</name>
</gene>
<dbReference type="InterPro" id="IPR051560">
    <property type="entry name" value="MAM_domain-containing"/>
</dbReference>
<proteinExistence type="predicted"/>
<sequence length="569" mass="63820">TIFTRNGPQGNQWRKGEVDFQSTLSYKLIFEGIVGNSWEGDIALDDIQLFYGNCPQTTNECTFEYGLCDGWEKGTDGDFEWSRGRNGSTPSGTPTVDHTYSSPMGYFLFVDPTGRSQGDEAHLVSSSYTGNQPRCLRFWYHLYGTGQGTLLIEQKPEIGRTKIIWTKSNNQDNIWRQVRVTIPPLVDLSTYRIRIIGIVGSRPTGDMAIDDILNIEGECPDSEVCTFEEDLCNWINGQNGVVDDFDWLRNSGSTPSAGTGPSIDHTLGTSNGMYLYIEASDTANKDTIAWLISEHYDPGPHCLVFWYHLYGRDIGALNVYSRIGTSKPQLEFSLTGDHGDQWRMGTVSVNIGAEFYFIIEGTHGGSYLGDIAIDDLLVLRNSQCEVSTTTTTTTAAITTLGLDTSLSCNFENDICKWTHDLTISGKWSRRQGQTNALQYDHTLQTEDGWFIDTSDLKSNQTARLISTMISITNRGLCFRFWYRAFGSKQGKLNLLQRISNQQNTTLIYSNYQFILEGIVGNKFTDLDNIAIDDITTNEGPCSTQKFCDFESQDICGYVHYLSGNFNWTP</sequence>
<dbReference type="SUPFAM" id="SSF49899">
    <property type="entry name" value="Concanavalin A-like lectins/glucanases"/>
    <property type="match status" value="4"/>
</dbReference>
<feature type="domain" description="MAM" evidence="1">
    <location>
        <begin position="1"/>
        <end position="56"/>
    </location>
</feature>
<dbReference type="GO" id="GO:0016020">
    <property type="term" value="C:membrane"/>
    <property type="evidence" value="ECO:0007669"/>
    <property type="project" value="InterPro"/>
</dbReference>
<dbReference type="PANTHER" id="PTHR23282">
    <property type="entry name" value="APICAL ENDOSOMAL GLYCOPROTEIN PRECURSOR"/>
    <property type="match status" value="1"/>
</dbReference>
<feature type="domain" description="MAM" evidence="1">
    <location>
        <begin position="406"/>
        <end position="543"/>
    </location>
</feature>
<dbReference type="PANTHER" id="PTHR23282:SF101">
    <property type="entry name" value="MAM DOMAIN-CONTAINING PROTEIN"/>
    <property type="match status" value="1"/>
</dbReference>
<dbReference type="EMBL" id="CAJOBD010008178">
    <property type="protein sequence ID" value="CAF4106000.1"/>
    <property type="molecule type" value="Genomic_DNA"/>
</dbReference>
<dbReference type="SMART" id="SM00137">
    <property type="entry name" value="MAM"/>
    <property type="match status" value="3"/>
</dbReference>
<dbReference type="CDD" id="cd06263">
    <property type="entry name" value="MAM"/>
    <property type="match status" value="3"/>
</dbReference>
<feature type="domain" description="MAM" evidence="1">
    <location>
        <begin position="223"/>
        <end position="386"/>
    </location>
</feature>
<evidence type="ECO:0000313" key="2">
    <source>
        <dbReference type="EMBL" id="CAF4106000.1"/>
    </source>
</evidence>
<organism evidence="2 3">
    <name type="scientific">Rotaria sordida</name>
    <dbReference type="NCBI Taxonomy" id="392033"/>
    <lineage>
        <taxon>Eukaryota</taxon>
        <taxon>Metazoa</taxon>
        <taxon>Spiralia</taxon>
        <taxon>Gnathifera</taxon>
        <taxon>Rotifera</taxon>
        <taxon>Eurotatoria</taxon>
        <taxon>Bdelloidea</taxon>
        <taxon>Philodinida</taxon>
        <taxon>Philodinidae</taxon>
        <taxon>Rotaria</taxon>
    </lineage>
</organism>
<dbReference type="Pfam" id="PF00629">
    <property type="entry name" value="MAM"/>
    <property type="match status" value="4"/>
</dbReference>
<dbReference type="AlphaFoldDB" id="A0A819VAI7"/>
<feature type="non-terminal residue" evidence="2">
    <location>
        <position position="1"/>
    </location>
</feature>
<dbReference type="InterPro" id="IPR000998">
    <property type="entry name" value="MAM_dom"/>
</dbReference>
<dbReference type="InterPro" id="IPR013320">
    <property type="entry name" value="ConA-like_dom_sf"/>
</dbReference>
<protein>
    <recommendedName>
        <fullName evidence="1">MAM domain-containing protein</fullName>
    </recommendedName>
</protein>
<dbReference type="Proteomes" id="UP000663836">
    <property type="component" value="Unassembled WGS sequence"/>
</dbReference>
<dbReference type="PROSITE" id="PS50060">
    <property type="entry name" value="MAM_2"/>
    <property type="match status" value="5"/>
</dbReference>
<evidence type="ECO:0000313" key="3">
    <source>
        <dbReference type="Proteomes" id="UP000663836"/>
    </source>
</evidence>